<dbReference type="KEGG" id="vg:14515973"/>
<dbReference type="EMBL" id="AB767244">
    <property type="protein sequence ID" value="BAM68864.1"/>
    <property type="molecule type" value="Genomic_DNA"/>
</dbReference>
<dbReference type="Proteomes" id="UP000010365">
    <property type="component" value="Segment"/>
</dbReference>
<dbReference type="GeneID" id="14515973"/>
<sequence length="87" mass="9455">MGFVAGKNSVTVEQLTDTVNTQQIVSNVDRVIAIGQEAVTVSRLKKTEEAKVIYVDRIKTVTVRDCVRDSGVLKLYDASLGLSDGKL</sequence>
<accession>L0MX85</accession>
<proteinExistence type="predicted"/>
<dbReference type="OrthoDB" id="33870at10239"/>
<evidence type="ECO:0000313" key="1">
    <source>
        <dbReference type="EMBL" id="BAM68864.1"/>
    </source>
</evidence>
<evidence type="ECO:0000313" key="2">
    <source>
        <dbReference type="Proteomes" id="UP000010365"/>
    </source>
</evidence>
<keyword evidence="2" id="KW-1185">Reference proteome</keyword>
<organism evidence="1 2">
    <name type="scientific">Edwardsiella phage MSW-3</name>
    <dbReference type="NCBI Taxonomy" id="1264700"/>
    <lineage>
        <taxon>Viruses</taxon>
        <taxon>Duplodnaviria</taxon>
        <taxon>Heunggongvirae</taxon>
        <taxon>Uroviricota</taxon>
        <taxon>Caudoviricetes</taxon>
        <taxon>Yokohamavirus</taxon>
        <taxon>Yokohamavirus MSW3</taxon>
    </lineage>
</organism>
<reference evidence="1 2" key="1">
    <citation type="journal article" date="2013" name="Genome Announc.">
        <title>Complete Genome Sequence of a Novel Myovirus Which Infects Atypical Strains of Edwardsiella tarda.</title>
        <authorList>
            <person name="Yasuike M."/>
            <person name="Sugaya E."/>
            <person name="Nakamura Y."/>
            <person name="Shigenobu Y."/>
            <person name="Kawato Y."/>
            <person name="Kai W."/>
            <person name="Nagai S."/>
            <person name="Fujiwara A."/>
            <person name="Sano M."/>
            <person name="Kobayashi T."/>
            <person name="Nakai T."/>
        </authorList>
    </citation>
    <scope>NUCLEOTIDE SEQUENCE [LARGE SCALE GENOMIC DNA]</scope>
</reference>
<dbReference type="RefSeq" id="YP_007348956.1">
    <property type="nucleotide sequence ID" value="NC_020082.1"/>
</dbReference>
<name>L0MX85_9CAUD</name>
<protein>
    <submittedName>
        <fullName evidence="1">Uncharacterized protein</fullName>
    </submittedName>
</protein>